<feature type="domain" description="Tyr recombinase" evidence="7">
    <location>
        <begin position="257"/>
        <end position="471"/>
    </location>
</feature>
<evidence type="ECO:0000256" key="5">
    <source>
        <dbReference type="PROSITE-ProRule" id="PRU01248"/>
    </source>
</evidence>
<sequence length="476" mass="55056">MPLIQINQNLLTSYNRELACKNIPAKEQQYYVKWLRYYLDFCNKYKFNLADAGSIPPFIEKLHLKRQSTFQKQQAQKAIKIYFGLIAREQQKKKTYQNPNADKKNRNKIGETLKPYQGMVQGHRTVYSAQPEKRSATTPLKPDVKPDAVSDVGTGQSWQAEFKKLSDEINVRHYSPKTLKSYRLWAQKLQAFTRSKSPSLLDVNDVKSFLTYLAVEKKASAASQNQAFNALLFFFRHVLGKEFGKIDGVVRAKRRPYIPVVLSKQEVNDVISVMRPPCDLVVNMLYGCGLRLSECLKLRINNFNFDAGILTVHDGKGKKDRTVPIPKVLVDELKLQMDKVYQLFQNDLSNGYHGAFMFDRIEKKYKNAAKEFIWQWFFPAKRLTEVADTKEIRRYHFHESHVQKAIKKAVNKAKLTKRATAHTFRHSFASHLLQANYDIRTIQALLGHSDVRTTMIYTQTVPSRTLKEARSPLDIP</sequence>
<evidence type="ECO:0000256" key="6">
    <source>
        <dbReference type="SAM" id="MobiDB-lite"/>
    </source>
</evidence>
<dbReference type="Pfam" id="PF00589">
    <property type="entry name" value="Phage_integrase"/>
    <property type="match status" value="1"/>
</dbReference>
<dbReference type="Gene3D" id="1.10.150.130">
    <property type="match status" value="2"/>
</dbReference>
<dbReference type="NCBIfam" id="TIGR02249">
    <property type="entry name" value="integrase_gron"/>
    <property type="match status" value="1"/>
</dbReference>
<dbReference type="Pfam" id="PF13495">
    <property type="entry name" value="Phage_int_SAM_4"/>
    <property type="match status" value="1"/>
</dbReference>
<comment type="caution">
    <text evidence="9">The sequence shown here is derived from an EMBL/GenBank/DDBJ whole genome shotgun (WGS) entry which is preliminary data.</text>
</comment>
<protein>
    <submittedName>
        <fullName evidence="9">Integron integrase</fullName>
    </submittedName>
</protein>
<dbReference type="SUPFAM" id="SSF56349">
    <property type="entry name" value="DNA breaking-rejoining enzymes"/>
    <property type="match status" value="1"/>
</dbReference>
<feature type="region of interest" description="Disordered" evidence="6">
    <location>
        <begin position="128"/>
        <end position="152"/>
    </location>
</feature>
<evidence type="ECO:0000259" key="7">
    <source>
        <dbReference type="PROSITE" id="PS51898"/>
    </source>
</evidence>
<dbReference type="GO" id="GO:0006310">
    <property type="term" value="P:DNA recombination"/>
    <property type="evidence" value="ECO:0007669"/>
    <property type="project" value="UniProtKB-KW"/>
</dbReference>
<reference evidence="10" key="1">
    <citation type="submission" date="2017-11" db="EMBL/GenBank/DDBJ databases">
        <authorList>
            <person name="Watanabe M."/>
            <person name="Kojima H."/>
        </authorList>
    </citation>
    <scope>NUCLEOTIDE SEQUENCE [LARGE SCALE GENOMIC DNA]</scope>
    <source>
        <strain evidence="10">Tokyo 01</strain>
    </source>
</reference>
<dbReference type="InterPro" id="IPR011010">
    <property type="entry name" value="DNA_brk_join_enz"/>
</dbReference>
<organism evidence="9 10">
    <name type="scientific">Desulfonema ishimotonii</name>
    <dbReference type="NCBI Taxonomy" id="45657"/>
    <lineage>
        <taxon>Bacteria</taxon>
        <taxon>Pseudomonadati</taxon>
        <taxon>Thermodesulfobacteriota</taxon>
        <taxon>Desulfobacteria</taxon>
        <taxon>Desulfobacterales</taxon>
        <taxon>Desulfococcaceae</taxon>
        <taxon>Desulfonema</taxon>
    </lineage>
</organism>
<accession>A0A401G4J8</accession>
<evidence type="ECO:0000313" key="10">
    <source>
        <dbReference type="Proteomes" id="UP000288096"/>
    </source>
</evidence>
<dbReference type="RefSeq" id="WP_124331481.1">
    <property type="nucleotide sequence ID" value="NZ_BEXT01000004.1"/>
</dbReference>
<dbReference type="GO" id="GO:0003677">
    <property type="term" value="F:DNA binding"/>
    <property type="evidence" value="ECO:0007669"/>
    <property type="project" value="UniProtKB-UniRule"/>
</dbReference>
<dbReference type="InterPro" id="IPR004107">
    <property type="entry name" value="Integrase_SAM-like_N"/>
</dbReference>
<dbReference type="OrthoDB" id="9801717at2"/>
<reference evidence="10" key="2">
    <citation type="submission" date="2019-01" db="EMBL/GenBank/DDBJ databases">
        <title>Genome sequence of Desulfonema ishimotonii strain Tokyo 01.</title>
        <authorList>
            <person name="Fukui M."/>
        </authorList>
    </citation>
    <scope>NUCLEOTIDE SEQUENCE [LARGE SCALE GENOMIC DNA]</scope>
    <source>
        <strain evidence="10">Tokyo 01</strain>
    </source>
</reference>
<dbReference type="PROSITE" id="PS51900">
    <property type="entry name" value="CB"/>
    <property type="match status" value="1"/>
</dbReference>
<dbReference type="InterPro" id="IPR050090">
    <property type="entry name" value="Tyrosine_recombinase_XerCD"/>
</dbReference>
<proteinExistence type="inferred from homology"/>
<dbReference type="PROSITE" id="PS51898">
    <property type="entry name" value="TYR_RECOMBINASE"/>
    <property type="match status" value="1"/>
</dbReference>
<evidence type="ECO:0000256" key="2">
    <source>
        <dbReference type="ARBA" id="ARBA00022908"/>
    </source>
</evidence>
<dbReference type="InterPro" id="IPR011946">
    <property type="entry name" value="Integrase_integron-type"/>
</dbReference>
<dbReference type="AlphaFoldDB" id="A0A401G4J8"/>
<dbReference type="Proteomes" id="UP000288096">
    <property type="component" value="Unassembled WGS sequence"/>
</dbReference>
<dbReference type="InterPro" id="IPR013762">
    <property type="entry name" value="Integrase-like_cat_sf"/>
</dbReference>
<gene>
    <name evidence="9" type="ORF">DENIS_5185</name>
</gene>
<evidence type="ECO:0000313" key="9">
    <source>
        <dbReference type="EMBL" id="GBC64167.1"/>
    </source>
</evidence>
<evidence type="ECO:0000259" key="8">
    <source>
        <dbReference type="PROSITE" id="PS51900"/>
    </source>
</evidence>
<keyword evidence="3 5" id="KW-0238">DNA-binding</keyword>
<dbReference type="InterPro" id="IPR010998">
    <property type="entry name" value="Integrase_recombinase_N"/>
</dbReference>
<evidence type="ECO:0000256" key="3">
    <source>
        <dbReference type="ARBA" id="ARBA00023125"/>
    </source>
</evidence>
<dbReference type="InterPro" id="IPR002104">
    <property type="entry name" value="Integrase_catalytic"/>
</dbReference>
<keyword evidence="10" id="KW-1185">Reference proteome</keyword>
<dbReference type="GO" id="GO:0015074">
    <property type="term" value="P:DNA integration"/>
    <property type="evidence" value="ECO:0007669"/>
    <property type="project" value="UniProtKB-KW"/>
</dbReference>
<name>A0A401G4J8_9BACT</name>
<keyword evidence="4" id="KW-0233">DNA recombination</keyword>
<dbReference type="PANTHER" id="PTHR30349:SF64">
    <property type="entry name" value="PROPHAGE INTEGRASE INTD-RELATED"/>
    <property type="match status" value="1"/>
</dbReference>
<keyword evidence="2" id="KW-0229">DNA integration</keyword>
<comment type="similarity">
    <text evidence="1">Belongs to the 'phage' integrase family.</text>
</comment>
<dbReference type="EMBL" id="BEXT01000004">
    <property type="protein sequence ID" value="GBC64167.1"/>
    <property type="molecule type" value="Genomic_DNA"/>
</dbReference>
<dbReference type="Gene3D" id="1.10.443.10">
    <property type="entry name" value="Intergrase catalytic core"/>
    <property type="match status" value="1"/>
</dbReference>
<dbReference type="PANTHER" id="PTHR30349">
    <property type="entry name" value="PHAGE INTEGRASE-RELATED"/>
    <property type="match status" value="1"/>
</dbReference>
<evidence type="ECO:0000256" key="1">
    <source>
        <dbReference type="ARBA" id="ARBA00008857"/>
    </source>
</evidence>
<feature type="domain" description="Core-binding (CB)" evidence="8">
    <location>
        <begin position="160"/>
        <end position="239"/>
    </location>
</feature>
<evidence type="ECO:0000256" key="4">
    <source>
        <dbReference type="ARBA" id="ARBA00023172"/>
    </source>
</evidence>
<dbReference type="InterPro" id="IPR044068">
    <property type="entry name" value="CB"/>
</dbReference>